<comment type="caution">
    <text evidence="1">The sequence shown here is derived from an EMBL/GenBank/DDBJ whole genome shotgun (WGS) entry which is preliminary data.</text>
</comment>
<protein>
    <submittedName>
        <fullName evidence="1">Uncharacterized protein</fullName>
    </submittedName>
</protein>
<evidence type="ECO:0000313" key="2">
    <source>
        <dbReference type="Proteomes" id="UP001433268"/>
    </source>
</evidence>
<proteinExistence type="predicted"/>
<keyword evidence="2" id="KW-1185">Reference proteome</keyword>
<dbReference type="RefSeq" id="XP_066674689.1">
    <property type="nucleotide sequence ID" value="XM_066804916.1"/>
</dbReference>
<accession>A0ABR1XB93</accession>
<sequence>MSSTFPALTTAQRDHISAAWVRIASECARDHILARALIHYECVERAGSVVDDEQEQNFLAEAAENTKRGVTKGNEFKISRCGYAGQWELREILSNDSHASIIISLSWELSVDDKAALECSICAELVSPDVPKSLIEFTYDTCNRPNLTDDHVGCI</sequence>
<dbReference type="GeneID" id="92037976"/>
<dbReference type="Proteomes" id="UP001433268">
    <property type="component" value="Unassembled WGS sequence"/>
</dbReference>
<dbReference type="EMBL" id="JAQQWN010000002">
    <property type="protein sequence ID" value="KAK8093916.1"/>
    <property type="molecule type" value="Genomic_DNA"/>
</dbReference>
<evidence type="ECO:0000313" key="1">
    <source>
        <dbReference type="EMBL" id="KAK8093916.1"/>
    </source>
</evidence>
<gene>
    <name evidence="1" type="ORF">PG997_000601</name>
</gene>
<name>A0ABR1XB93_9PEZI</name>
<reference evidence="1 2" key="1">
    <citation type="submission" date="2023-01" db="EMBL/GenBank/DDBJ databases">
        <title>Analysis of 21 Apiospora genomes using comparative genomics revels a genus with tremendous synthesis potential of carbohydrate active enzymes and secondary metabolites.</title>
        <authorList>
            <person name="Sorensen T."/>
        </authorList>
    </citation>
    <scope>NUCLEOTIDE SEQUENCE [LARGE SCALE GENOMIC DNA]</scope>
    <source>
        <strain evidence="1 2">CBS 114990</strain>
    </source>
</reference>
<organism evidence="1 2">
    <name type="scientific">Apiospora hydei</name>
    <dbReference type="NCBI Taxonomy" id="1337664"/>
    <lineage>
        <taxon>Eukaryota</taxon>
        <taxon>Fungi</taxon>
        <taxon>Dikarya</taxon>
        <taxon>Ascomycota</taxon>
        <taxon>Pezizomycotina</taxon>
        <taxon>Sordariomycetes</taxon>
        <taxon>Xylariomycetidae</taxon>
        <taxon>Amphisphaeriales</taxon>
        <taxon>Apiosporaceae</taxon>
        <taxon>Apiospora</taxon>
    </lineage>
</organism>